<keyword evidence="2" id="KW-1185">Reference proteome</keyword>
<evidence type="ECO:0000313" key="1">
    <source>
        <dbReference type="EMBL" id="MCI47764.1"/>
    </source>
</evidence>
<reference evidence="1 2" key="1">
    <citation type="journal article" date="2018" name="Front. Plant Sci.">
        <title>Red Clover (Trifolium pratense) and Zigzag Clover (T. medium) - A Picture of Genomic Similarities and Differences.</title>
        <authorList>
            <person name="Dluhosova J."/>
            <person name="Istvanek J."/>
            <person name="Nedelnik J."/>
            <person name="Repkova J."/>
        </authorList>
    </citation>
    <scope>NUCLEOTIDE SEQUENCE [LARGE SCALE GENOMIC DNA]</scope>
    <source>
        <strain evidence="2">cv. 10/8</strain>
        <tissue evidence="1">Leaf</tissue>
    </source>
</reference>
<sequence>SSCDELSRDSRKRVHPEEHVSEFVGALGGSSWVTNPSRIIGSLCQAGQLARYTEQVL</sequence>
<accession>A0A392SHU4</accession>
<name>A0A392SHU4_9FABA</name>
<organism evidence="1 2">
    <name type="scientific">Trifolium medium</name>
    <dbReference type="NCBI Taxonomy" id="97028"/>
    <lineage>
        <taxon>Eukaryota</taxon>
        <taxon>Viridiplantae</taxon>
        <taxon>Streptophyta</taxon>
        <taxon>Embryophyta</taxon>
        <taxon>Tracheophyta</taxon>
        <taxon>Spermatophyta</taxon>
        <taxon>Magnoliopsida</taxon>
        <taxon>eudicotyledons</taxon>
        <taxon>Gunneridae</taxon>
        <taxon>Pentapetalae</taxon>
        <taxon>rosids</taxon>
        <taxon>fabids</taxon>
        <taxon>Fabales</taxon>
        <taxon>Fabaceae</taxon>
        <taxon>Papilionoideae</taxon>
        <taxon>50 kb inversion clade</taxon>
        <taxon>NPAAA clade</taxon>
        <taxon>Hologalegina</taxon>
        <taxon>IRL clade</taxon>
        <taxon>Trifolieae</taxon>
        <taxon>Trifolium</taxon>
    </lineage>
</organism>
<feature type="non-terminal residue" evidence="1">
    <location>
        <position position="1"/>
    </location>
</feature>
<evidence type="ECO:0000313" key="2">
    <source>
        <dbReference type="Proteomes" id="UP000265520"/>
    </source>
</evidence>
<comment type="caution">
    <text evidence="1">The sequence shown here is derived from an EMBL/GenBank/DDBJ whole genome shotgun (WGS) entry which is preliminary data.</text>
</comment>
<dbReference type="AlphaFoldDB" id="A0A392SHU4"/>
<dbReference type="EMBL" id="LXQA010376739">
    <property type="protein sequence ID" value="MCI47764.1"/>
    <property type="molecule type" value="Genomic_DNA"/>
</dbReference>
<dbReference type="Proteomes" id="UP000265520">
    <property type="component" value="Unassembled WGS sequence"/>
</dbReference>
<proteinExistence type="predicted"/>
<protein>
    <submittedName>
        <fullName evidence="1">Uncharacterized protein</fullName>
    </submittedName>
</protein>